<gene>
    <name evidence="3" type="ORF">UFOVP1255_2</name>
    <name evidence="4" type="ORF">UFOVP1496_21</name>
    <name evidence="2" type="ORF">UFOVP973_22</name>
</gene>
<evidence type="ECO:0000313" key="2">
    <source>
        <dbReference type="EMBL" id="CAB4173981.1"/>
    </source>
</evidence>
<evidence type="ECO:0000313" key="3">
    <source>
        <dbReference type="EMBL" id="CAB4194021.1"/>
    </source>
</evidence>
<keyword evidence="1" id="KW-1133">Transmembrane helix</keyword>
<protein>
    <submittedName>
        <fullName evidence="2">Uncharacterized protein</fullName>
    </submittedName>
</protein>
<proteinExistence type="predicted"/>
<evidence type="ECO:0000256" key="1">
    <source>
        <dbReference type="SAM" id="Phobius"/>
    </source>
</evidence>
<dbReference type="EMBL" id="LR797440">
    <property type="protein sequence ID" value="CAB4216908.1"/>
    <property type="molecule type" value="Genomic_DNA"/>
</dbReference>
<sequence>MNNWTALTLAIITIVTAFVGSVRWLVKHYLAELRDDGNGGHNLRGRIDRIEKQVDAIYQIILEDRLAK</sequence>
<name>A0A6J5PX49_9CAUD</name>
<dbReference type="EMBL" id="LR796906">
    <property type="protein sequence ID" value="CAB4173981.1"/>
    <property type="molecule type" value="Genomic_DNA"/>
</dbReference>
<feature type="transmembrane region" description="Helical" evidence="1">
    <location>
        <begin position="6"/>
        <end position="26"/>
    </location>
</feature>
<keyword evidence="1" id="KW-0812">Transmembrane</keyword>
<keyword evidence="1" id="KW-0472">Membrane</keyword>
<reference evidence="2" key="1">
    <citation type="submission" date="2020-05" db="EMBL/GenBank/DDBJ databases">
        <authorList>
            <person name="Chiriac C."/>
            <person name="Salcher M."/>
            <person name="Ghai R."/>
            <person name="Kavagutti S V."/>
        </authorList>
    </citation>
    <scope>NUCLEOTIDE SEQUENCE</scope>
</reference>
<evidence type="ECO:0000313" key="4">
    <source>
        <dbReference type="EMBL" id="CAB4216908.1"/>
    </source>
</evidence>
<organism evidence="2">
    <name type="scientific">uncultured Caudovirales phage</name>
    <dbReference type="NCBI Taxonomy" id="2100421"/>
    <lineage>
        <taxon>Viruses</taxon>
        <taxon>Duplodnaviria</taxon>
        <taxon>Heunggongvirae</taxon>
        <taxon>Uroviricota</taxon>
        <taxon>Caudoviricetes</taxon>
        <taxon>Peduoviridae</taxon>
        <taxon>Maltschvirus</taxon>
        <taxon>Maltschvirus maltsch</taxon>
    </lineage>
</organism>
<dbReference type="EMBL" id="LR797203">
    <property type="protein sequence ID" value="CAB4194021.1"/>
    <property type="molecule type" value="Genomic_DNA"/>
</dbReference>
<accession>A0A6J5PX49</accession>